<gene>
    <name evidence="4" type="ORF">BGHDH14_bgh01874</name>
</gene>
<comment type="caution">
    <text evidence="4">The sequence shown here is derived from an EMBL/GenBank/DDBJ whole genome shotgun (WGS) entry which is preliminary data.</text>
</comment>
<proteinExistence type="predicted"/>
<organism evidence="4 5">
    <name type="scientific">Blumeria graminis f. sp. hordei (strain DH14)</name>
    <name type="common">Barley powdery mildew</name>
    <name type="synonym">Oidium monilioides f. sp. hordei</name>
    <dbReference type="NCBI Taxonomy" id="546991"/>
    <lineage>
        <taxon>Eukaryota</taxon>
        <taxon>Fungi</taxon>
        <taxon>Dikarya</taxon>
        <taxon>Ascomycota</taxon>
        <taxon>Pezizomycotina</taxon>
        <taxon>Leotiomycetes</taxon>
        <taxon>Erysiphales</taxon>
        <taxon>Erysiphaceae</taxon>
        <taxon>Blumeria</taxon>
        <taxon>Blumeria hordei</taxon>
    </lineage>
</organism>
<feature type="region of interest" description="Disordered" evidence="2">
    <location>
        <begin position="407"/>
        <end position="456"/>
    </location>
</feature>
<dbReference type="InterPro" id="IPR001584">
    <property type="entry name" value="Integrase_cat-core"/>
</dbReference>
<sequence>MAESVVKEKWGKNFNPKDPADLTEKVVNGYILHTKLWYEKGDCKDYELWAAFREDFEGWTSEIFNMWDTKIRRDFRNFLVQHGVYIPRDVGKVSDALFKVVSDENFHEWTEQEVKEYMKNAKDFFSRFNPSRQTTLAVPTLQGPPLEQIPLSSSNNIGIKSEPFPPTKTFGLQDSSTSPYTFQNKGPKLPLFPQAKIPTQHENTQFASQLNLMPTPLSVVATKLLTNSMKVYQDDTKKYSGELYNILNTKLQIFYDCCQKVGLGVDQYQNAYSIMLKGRASFFYYDRLAGHGYDFMNMIDMTKAQFETEENKQLYMSEWRETTLPTIISQYPSATQLDCLQKIFDKLQIVQRGLTETYQTEYSLHDQVINAYRGVEECNLALYNPANIYEGVCAQLRSAVGTAARSRNSQHFVSNNNNPENDAAQSDQNWTDRTYGGRGRGYPHSGNSRGSHDHRNRLISSSRQKRCFICKKPNCWSNKHTDEERREAFKKFRQQLRDNLMSYFQTFLVNFEGIEGLSEEIVLDETEQLLMEVEINDLQNRSFFAEFGEIDGAKTVAILKDQSVFHAITKADIFKQSNVDSTFRLTNDSAFTFNDQYTSVTFQGIMPDSDVAGVSTVGASQCATLQRLNPLVQVDTSIAGKHRIRFGKGEALSQDMHRMRVKLDNLENVLIQGEKVVPIIRKFVHPWMLLNHPEQSIAWSHLTEVELRQLHRRFGHPSSWQLFRLLQRAGNDVELAAIEMLTKYCHLCQMNGKSPGRFKFSLKKDYDFNFKIVVDVMWIINNPVLHVIDTATSFQAARFPKNMSAKTAWDTLRICWIDVYLGPPDYIMHDAGTNFASDEFRKSAKSMAINVKEVPIEAHNSIGKVERYHAPLYRAFEVILEELQDKTNLDLILQMAIKAINDTAGPDGIVPTLLVFGAYSRMTKDSPPSPSITKRAEAIRKATLEVRRLYAQRQVKDALSMKNGPNTNSLLNLPLQSDVRVWREKEKWTGPSKLISMNGENCTIQMPHGPATFRSTVVKPYYTEDHNDVSDNQGLRWPKRSRHKPSAYFMHKNTDNNGASDIEWELENTWAFISEKEKSDFKLSLELGRQGKIITPGQPFEASDKQEIDSLIEKGVFKFEKFDTNKHGSTRIFKSRIVREVKGKTSITPYEKSRLVIQGYNNRGKKIILTQSPTIQQASQRLIIALTPTLQKQQMELWLRDISQAYTQSTTKLNRVVLAELPIEIKHLYPLDTIMVIIKPLYGIAEAGTHWSATYNKHHREKLLMSTSTYDPCLLLTTSKDKFGIVGMQTDDTLILSDEKFAALEEDKLAEANFVAKPRKILTQTSSLDFNGCILSQIDKNVFLRQKEQSIKT</sequence>
<dbReference type="GO" id="GO:0015074">
    <property type="term" value="P:DNA integration"/>
    <property type="evidence" value="ECO:0007669"/>
    <property type="project" value="InterPro"/>
</dbReference>
<dbReference type="HOGENOM" id="CLU_002055_0_0_1"/>
<dbReference type="Gene3D" id="3.30.420.10">
    <property type="entry name" value="Ribonuclease H-like superfamily/Ribonuclease H"/>
    <property type="match status" value="1"/>
</dbReference>
<protein>
    <submittedName>
        <fullName evidence="4">Integrase and RNaseH domain-containing protein</fullName>
    </submittedName>
</protein>
<name>N1J8K7_BLUG1</name>
<evidence type="ECO:0000259" key="3">
    <source>
        <dbReference type="PROSITE" id="PS50994"/>
    </source>
</evidence>
<dbReference type="InterPro" id="IPR012337">
    <property type="entry name" value="RNaseH-like_sf"/>
</dbReference>
<dbReference type="GO" id="GO:0003723">
    <property type="term" value="F:RNA binding"/>
    <property type="evidence" value="ECO:0007669"/>
    <property type="project" value="UniProtKB-KW"/>
</dbReference>
<evidence type="ECO:0000256" key="1">
    <source>
        <dbReference type="ARBA" id="ARBA00022884"/>
    </source>
</evidence>
<feature type="domain" description="Integrase catalytic" evidence="3">
    <location>
        <begin position="751"/>
        <end position="919"/>
    </location>
</feature>
<keyword evidence="1" id="KW-0694">RNA-binding</keyword>
<reference evidence="4 5" key="1">
    <citation type="journal article" date="2010" name="Science">
        <title>Genome expansion and gene loss in powdery mildew fungi reveal tradeoffs in extreme parasitism.</title>
        <authorList>
            <person name="Spanu P.D."/>
            <person name="Abbott J.C."/>
            <person name="Amselem J."/>
            <person name="Burgis T.A."/>
            <person name="Soanes D.M."/>
            <person name="Stueber K."/>
            <person name="Ver Loren van Themaat E."/>
            <person name="Brown J.K.M."/>
            <person name="Butcher S.A."/>
            <person name="Gurr S.J."/>
            <person name="Lebrun M.-H."/>
            <person name="Ridout C.J."/>
            <person name="Schulze-Lefert P."/>
            <person name="Talbot N.J."/>
            <person name="Ahmadinejad N."/>
            <person name="Ametz C."/>
            <person name="Barton G.R."/>
            <person name="Benjdia M."/>
            <person name="Bidzinski P."/>
            <person name="Bindschedler L.V."/>
            <person name="Both M."/>
            <person name="Brewer M.T."/>
            <person name="Cadle-Davidson L."/>
            <person name="Cadle-Davidson M.M."/>
            <person name="Collemare J."/>
            <person name="Cramer R."/>
            <person name="Frenkel O."/>
            <person name="Godfrey D."/>
            <person name="Harriman J."/>
            <person name="Hoede C."/>
            <person name="King B.C."/>
            <person name="Klages S."/>
            <person name="Kleemann J."/>
            <person name="Knoll D."/>
            <person name="Koti P.S."/>
            <person name="Kreplak J."/>
            <person name="Lopez-Ruiz F.J."/>
            <person name="Lu X."/>
            <person name="Maekawa T."/>
            <person name="Mahanil S."/>
            <person name="Micali C."/>
            <person name="Milgroom M.G."/>
            <person name="Montana G."/>
            <person name="Noir S."/>
            <person name="O'Connell R.J."/>
            <person name="Oberhaensli S."/>
            <person name="Parlange F."/>
            <person name="Pedersen C."/>
            <person name="Quesneville H."/>
            <person name="Reinhardt R."/>
            <person name="Rott M."/>
            <person name="Sacristan S."/>
            <person name="Schmidt S.M."/>
            <person name="Schoen M."/>
            <person name="Skamnioti P."/>
            <person name="Sommer H."/>
            <person name="Stephens A."/>
            <person name="Takahara H."/>
            <person name="Thordal-Christensen H."/>
            <person name="Vigouroux M."/>
            <person name="Wessling R."/>
            <person name="Wicker T."/>
            <person name="Panstruga R."/>
        </authorList>
    </citation>
    <scope>NUCLEOTIDE SEQUENCE [LARGE SCALE GENOMIC DNA]</scope>
    <source>
        <strain evidence="4">DH14</strain>
    </source>
</reference>
<evidence type="ECO:0000313" key="5">
    <source>
        <dbReference type="Proteomes" id="UP000015441"/>
    </source>
</evidence>
<dbReference type="EMBL" id="CAUH01003151">
    <property type="protein sequence ID" value="CCU76925.1"/>
    <property type="molecule type" value="Genomic_DNA"/>
</dbReference>
<dbReference type="SUPFAM" id="SSF53098">
    <property type="entry name" value="Ribonuclease H-like"/>
    <property type="match status" value="1"/>
</dbReference>
<dbReference type="InterPro" id="IPR036397">
    <property type="entry name" value="RNaseH_sf"/>
</dbReference>
<dbReference type="PROSITE" id="PS50994">
    <property type="entry name" value="INTEGRASE"/>
    <property type="match status" value="1"/>
</dbReference>
<feature type="compositionally biased region" description="Polar residues" evidence="2">
    <location>
        <begin position="407"/>
        <end position="432"/>
    </location>
</feature>
<keyword evidence="5" id="KW-1185">Reference proteome</keyword>
<evidence type="ECO:0000313" key="4">
    <source>
        <dbReference type="EMBL" id="CCU76925.1"/>
    </source>
</evidence>
<accession>N1J8K7</accession>
<dbReference type="STRING" id="546991.N1J8K7"/>
<dbReference type="InParanoid" id="N1J8K7"/>
<dbReference type="GO" id="GO:0005634">
    <property type="term" value="C:nucleus"/>
    <property type="evidence" value="ECO:0007669"/>
    <property type="project" value="UniProtKB-ARBA"/>
</dbReference>
<dbReference type="Proteomes" id="UP000015441">
    <property type="component" value="Unassembled WGS sequence"/>
</dbReference>
<evidence type="ECO:0000256" key="2">
    <source>
        <dbReference type="SAM" id="MobiDB-lite"/>
    </source>
</evidence>
<dbReference type="eggNOG" id="KOG0017">
    <property type="taxonomic scope" value="Eukaryota"/>
</dbReference>
<dbReference type="OrthoDB" id="3563642at2759"/>